<accession>A0A067M712</accession>
<dbReference type="InterPro" id="IPR001810">
    <property type="entry name" value="F-box_dom"/>
</dbReference>
<dbReference type="OrthoDB" id="3155440at2759"/>
<proteinExistence type="predicted"/>
<protein>
    <recommendedName>
        <fullName evidence="1">F-box domain-containing protein</fullName>
    </recommendedName>
</protein>
<evidence type="ECO:0000313" key="3">
    <source>
        <dbReference type="Proteomes" id="UP000027195"/>
    </source>
</evidence>
<dbReference type="Gene3D" id="1.20.1280.50">
    <property type="match status" value="1"/>
</dbReference>
<dbReference type="InParanoid" id="A0A067M712"/>
<name>A0A067M712_BOTB1</name>
<gene>
    <name evidence="2" type="ORF">BOTBODRAFT_192294</name>
</gene>
<dbReference type="InterPro" id="IPR036047">
    <property type="entry name" value="F-box-like_dom_sf"/>
</dbReference>
<dbReference type="SUPFAM" id="SSF81383">
    <property type="entry name" value="F-box domain"/>
    <property type="match status" value="1"/>
</dbReference>
<dbReference type="Gene3D" id="3.80.10.10">
    <property type="entry name" value="Ribonuclease Inhibitor"/>
    <property type="match status" value="1"/>
</dbReference>
<dbReference type="Proteomes" id="UP000027195">
    <property type="component" value="Unassembled WGS sequence"/>
</dbReference>
<reference evidence="3" key="1">
    <citation type="journal article" date="2014" name="Proc. Natl. Acad. Sci. U.S.A.">
        <title>Extensive sampling of basidiomycete genomes demonstrates inadequacy of the white-rot/brown-rot paradigm for wood decay fungi.</title>
        <authorList>
            <person name="Riley R."/>
            <person name="Salamov A.A."/>
            <person name="Brown D.W."/>
            <person name="Nagy L.G."/>
            <person name="Floudas D."/>
            <person name="Held B.W."/>
            <person name="Levasseur A."/>
            <person name="Lombard V."/>
            <person name="Morin E."/>
            <person name="Otillar R."/>
            <person name="Lindquist E.A."/>
            <person name="Sun H."/>
            <person name="LaButti K.M."/>
            <person name="Schmutz J."/>
            <person name="Jabbour D."/>
            <person name="Luo H."/>
            <person name="Baker S.E."/>
            <person name="Pisabarro A.G."/>
            <person name="Walton J.D."/>
            <person name="Blanchette R.A."/>
            <person name="Henrissat B."/>
            <person name="Martin F."/>
            <person name="Cullen D."/>
            <person name="Hibbett D.S."/>
            <person name="Grigoriev I.V."/>
        </authorList>
    </citation>
    <scope>NUCLEOTIDE SEQUENCE [LARGE SCALE GENOMIC DNA]</scope>
    <source>
        <strain evidence="3">FD-172 SS1</strain>
    </source>
</reference>
<dbReference type="PROSITE" id="PS50181">
    <property type="entry name" value="FBOX"/>
    <property type="match status" value="1"/>
</dbReference>
<keyword evidence="3" id="KW-1185">Reference proteome</keyword>
<evidence type="ECO:0000259" key="1">
    <source>
        <dbReference type="PROSITE" id="PS50181"/>
    </source>
</evidence>
<dbReference type="SUPFAM" id="SSF52047">
    <property type="entry name" value="RNI-like"/>
    <property type="match status" value="1"/>
</dbReference>
<sequence>MEGMAEAVDQLLGDISQFLQHQYANMSELQKADPGGVAFRPLEELFKYDQISAMQQYQLYALSIAKRRAIAEIESSFAKNLRACYHTIQPISRLPTEVLSLIFEFATSPTSEETCLYFAPTLARVSKRWRNIAQHTPSIWGMIDDRSVDAYLPLSKGSPLRVVFKAHPDPDGVAYSAFMDKVSSTAHRWISLKLESYSIVSPQHFSVTAPRLTALYLDTLGTFRFDYKPGVQLLTTGYSKLRSLHLAGICLPLDPAPLFAGLQTLHLERIRFRSSQFPGQLLARAISASSELRDFSLAHIITYGAISQENREALKSPIDLSLLQTLRFTIVDSHIVCAILGSIAVPTTLQLSVDFFPILGENACTLFPKTNDTGKFHLSNLSLARSLKFSAHSGGWRMEAWDEGGATKLLDLQCTTRGIDSLARFIQAFGCHIPSPPIHSLYISGFSAVMETDEFADFLAQFPNLSRLTLHRCSSAFVNVLSTTLTPSRRYCPFLTHLRIEECHDVREEALLRMLVSRVRGHLGRTHPIRVLDIVQCEGLRHPKYLRKSRLYVKKLNHKFTDVVSTR</sequence>
<dbReference type="Pfam" id="PF12937">
    <property type="entry name" value="F-box-like"/>
    <property type="match status" value="1"/>
</dbReference>
<evidence type="ECO:0000313" key="2">
    <source>
        <dbReference type="EMBL" id="KDQ07672.1"/>
    </source>
</evidence>
<feature type="domain" description="F-box" evidence="1">
    <location>
        <begin position="88"/>
        <end position="143"/>
    </location>
</feature>
<dbReference type="HOGENOM" id="CLU_478157_0_0_1"/>
<dbReference type="InterPro" id="IPR032675">
    <property type="entry name" value="LRR_dom_sf"/>
</dbReference>
<dbReference type="STRING" id="930990.A0A067M712"/>
<dbReference type="AlphaFoldDB" id="A0A067M712"/>
<dbReference type="EMBL" id="KL198103">
    <property type="protein sequence ID" value="KDQ07672.1"/>
    <property type="molecule type" value="Genomic_DNA"/>
</dbReference>
<organism evidence="2 3">
    <name type="scientific">Botryobasidium botryosum (strain FD-172 SS1)</name>
    <dbReference type="NCBI Taxonomy" id="930990"/>
    <lineage>
        <taxon>Eukaryota</taxon>
        <taxon>Fungi</taxon>
        <taxon>Dikarya</taxon>
        <taxon>Basidiomycota</taxon>
        <taxon>Agaricomycotina</taxon>
        <taxon>Agaricomycetes</taxon>
        <taxon>Cantharellales</taxon>
        <taxon>Botryobasidiaceae</taxon>
        <taxon>Botryobasidium</taxon>
    </lineage>
</organism>